<evidence type="ECO:0000313" key="3">
    <source>
        <dbReference type="Proteomes" id="UP001501094"/>
    </source>
</evidence>
<reference evidence="2 3" key="1">
    <citation type="journal article" date="2019" name="Int. J. Syst. Evol. Microbiol.">
        <title>The Global Catalogue of Microorganisms (GCM) 10K type strain sequencing project: providing services to taxonomists for standard genome sequencing and annotation.</title>
        <authorList>
            <consortium name="The Broad Institute Genomics Platform"/>
            <consortium name="The Broad Institute Genome Sequencing Center for Infectious Disease"/>
            <person name="Wu L."/>
            <person name="Ma J."/>
        </authorList>
    </citation>
    <scope>NUCLEOTIDE SEQUENCE [LARGE SCALE GENOMIC DNA]</scope>
    <source>
        <strain evidence="2 3">JCM 14326</strain>
    </source>
</reference>
<evidence type="ECO:0000313" key="2">
    <source>
        <dbReference type="EMBL" id="GAA1875058.1"/>
    </source>
</evidence>
<proteinExistence type="predicted"/>
<evidence type="ECO:0000256" key="1">
    <source>
        <dbReference type="SAM" id="MobiDB-lite"/>
    </source>
</evidence>
<dbReference type="EMBL" id="BAAANL010000010">
    <property type="protein sequence ID" value="GAA1875058.1"/>
    <property type="molecule type" value="Genomic_DNA"/>
</dbReference>
<name>A0ABN2NP07_9MICO</name>
<organism evidence="2 3">
    <name type="scientific">Myceligenerans crystallogenes</name>
    <dbReference type="NCBI Taxonomy" id="316335"/>
    <lineage>
        <taxon>Bacteria</taxon>
        <taxon>Bacillati</taxon>
        <taxon>Actinomycetota</taxon>
        <taxon>Actinomycetes</taxon>
        <taxon>Micrococcales</taxon>
        <taxon>Promicromonosporaceae</taxon>
        <taxon>Myceligenerans</taxon>
    </lineage>
</organism>
<keyword evidence="3" id="KW-1185">Reference proteome</keyword>
<evidence type="ECO:0008006" key="4">
    <source>
        <dbReference type="Google" id="ProtNLM"/>
    </source>
</evidence>
<dbReference type="Proteomes" id="UP001501094">
    <property type="component" value="Unassembled WGS sequence"/>
</dbReference>
<comment type="caution">
    <text evidence="2">The sequence shown here is derived from an EMBL/GenBank/DDBJ whole genome shotgun (WGS) entry which is preliminary data.</text>
</comment>
<feature type="region of interest" description="Disordered" evidence="1">
    <location>
        <begin position="1"/>
        <end position="30"/>
    </location>
</feature>
<gene>
    <name evidence="2" type="ORF">GCM10009751_38400</name>
</gene>
<accession>A0ABN2NP07</accession>
<sequence>MTSGRPRVLAESPAEQPYAHPSPAAAKNPYLTPHTSLITSRKSLCRALDALSDHSDAVTVIGSHAVHERTKSLVVPSTTTKDGDLSLTPSLVADSPLLVDAMRGAGFRPLGELEAERFEGARQKYAAQPGLWATGISDNGIPEGEVDLIVPTSISGGGRRSPRLLNHHGKVASRTAPGIELAVLDRSLEAFEDFETGSVRPAYVAGHAGLICAKAYKLAERIIDRDATGRNRVLAKDAGDLWRLLATSNGRDVRSTFEAETADPTWGDAVITGLSHVEMLVTSNELAALAIDALEPDLTPDDIDTVIDRWAGAFLG</sequence>
<protein>
    <recommendedName>
        <fullName evidence="4">Nucleotidyltransferase</fullName>
    </recommendedName>
</protein>